<evidence type="ECO:0000256" key="2">
    <source>
        <dbReference type="ARBA" id="ARBA00038358"/>
    </source>
</evidence>
<organism evidence="3 4">
    <name type="scientific">Massilia phyllostachyos</name>
    <dbReference type="NCBI Taxonomy" id="2898585"/>
    <lineage>
        <taxon>Bacteria</taxon>
        <taxon>Pseudomonadati</taxon>
        <taxon>Pseudomonadota</taxon>
        <taxon>Betaproteobacteria</taxon>
        <taxon>Burkholderiales</taxon>
        <taxon>Oxalobacteraceae</taxon>
        <taxon>Telluria group</taxon>
        <taxon>Massilia</taxon>
    </lineage>
</organism>
<dbReference type="GO" id="GO:0016787">
    <property type="term" value="F:hydrolase activity"/>
    <property type="evidence" value="ECO:0007669"/>
    <property type="project" value="UniProtKB-KW"/>
</dbReference>
<evidence type="ECO:0000256" key="1">
    <source>
        <dbReference type="ARBA" id="ARBA00022801"/>
    </source>
</evidence>
<dbReference type="InterPro" id="IPR008928">
    <property type="entry name" value="6-hairpin_glycosidase_sf"/>
</dbReference>
<dbReference type="PANTHER" id="PTHR36845">
    <property type="entry name" value="HYDROLASE, PUTATIVE (AFU_ORTHOLOGUE AFUA_7G05090)-RELATED"/>
    <property type="match status" value="1"/>
</dbReference>
<evidence type="ECO:0000313" key="3">
    <source>
        <dbReference type="EMBL" id="MCD2518399.1"/>
    </source>
</evidence>
<dbReference type="SUPFAM" id="SSF48208">
    <property type="entry name" value="Six-hairpin glycosidases"/>
    <property type="match status" value="1"/>
</dbReference>
<dbReference type="Proteomes" id="UP001179361">
    <property type="component" value="Unassembled WGS sequence"/>
</dbReference>
<name>A0ABS8Q9H0_9BURK</name>
<dbReference type="RefSeq" id="WP_231059687.1">
    <property type="nucleotide sequence ID" value="NZ_JAJNOC010000007.1"/>
</dbReference>
<dbReference type="InterPro" id="IPR052369">
    <property type="entry name" value="UG_Glycosaminoglycan_Hydrolase"/>
</dbReference>
<dbReference type="InterPro" id="IPR010905">
    <property type="entry name" value="Glyco_hydro_88"/>
</dbReference>
<dbReference type="InterPro" id="IPR012341">
    <property type="entry name" value="6hp_glycosidase-like_sf"/>
</dbReference>
<accession>A0ABS8Q9H0</accession>
<reference evidence="3" key="1">
    <citation type="submission" date="2021-11" db="EMBL/GenBank/DDBJ databases">
        <title>The complete genome of Massilia sp sp. G4R7.</title>
        <authorList>
            <person name="Liu L."/>
            <person name="Yue J."/>
            <person name="Yuan J."/>
            <person name="Yang F."/>
            <person name="Li L."/>
        </authorList>
    </citation>
    <scope>NUCLEOTIDE SEQUENCE</scope>
    <source>
        <strain evidence="3">G4R7</strain>
    </source>
</reference>
<gene>
    <name evidence="3" type="ORF">LQ564_19035</name>
</gene>
<dbReference type="PANTHER" id="PTHR36845:SF1">
    <property type="entry name" value="HYDROLASE, PUTATIVE (AFU_ORTHOLOGUE AFUA_7G05090)-RELATED"/>
    <property type="match status" value="1"/>
</dbReference>
<dbReference type="Gene3D" id="1.50.10.10">
    <property type="match status" value="1"/>
</dbReference>
<proteinExistence type="inferred from homology"/>
<comment type="similarity">
    <text evidence="2">Belongs to the glycosyl hydrolase 88 family.</text>
</comment>
<dbReference type="EMBL" id="JAJNOC010000007">
    <property type="protein sequence ID" value="MCD2518399.1"/>
    <property type="molecule type" value="Genomic_DNA"/>
</dbReference>
<comment type="caution">
    <text evidence="3">The sequence shown here is derived from an EMBL/GenBank/DDBJ whole genome shotgun (WGS) entry which is preliminary data.</text>
</comment>
<sequence length="397" mass="43399">MHADHHLPAHPPALDPALRQVDAMLAEFATAFPDDTSSGGRYRPRRHAPHAPGANVGWTTGFWTGTLWLAWELSGQARHREAAVAQTRDFARRLSAGTDLEHHDLGFLYLLSNVAADRLLALPGARVTALAAARRLLHRFLPGAGVIQAWGAMDDPEQRGRVIVDCMMNLPLLHWATAVSGDPQYQQAARIHLQTTCRHLVRPDGSTCHTFYYDPDTGAPLREATHQGLSDSSCWSRGQAWAIYGLALNHRHAPDLGLLERAAHAADYFLAHLPPDGVALWDLGLAHDSGEPRDSSASAIASCGLLELAAQLPRGARRDAYQEAGRRLVESLFAECAVIDVPAGGLLRHGTYHRLAGLGVDECTLWGDYYYLEALARLQRGWSSYDRAPGFSHPARA</sequence>
<keyword evidence="1 3" id="KW-0378">Hydrolase</keyword>
<evidence type="ECO:0000313" key="4">
    <source>
        <dbReference type="Proteomes" id="UP001179361"/>
    </source>
</evidence>
<protein>
    <submittedName>
        <fullName evidence="3">Glycoside hydrolase family 88 protein</fullName>
    </submittedName>
</protein>
<keyword evidence="4" id="KW-1185">Reference proteome</keyword>
<dbReference type="Pfam" id="PF07470">
    <property type="entry name" value="Glyco_hydro_88"/>
    <property type="match status" value="1"/>
</dbReference>